<sequence>MKHIDKEEIIEMLNSGESVRGIEAKLKKKYPNNKSMWLSSVTLQKFRKDNLQLEGRVLKDIQEAGRSQKQQLEEKDRQKSLEASGAYKKKLNEIVDSKLDVARKILQLDAVIETRMEYWFNAVASGEESASKGDKELRQFIDRQIVLLGQYKKFVEGMADKTIDYNVNITVMNEQIGIIRDVIRECIADFESEKAMLFMERLNKRLENTSYRPQEIPEPVKLEDLHEAEFELVDGDPKND</sequence>
<reference evidence="1" key="1">
    <citation type="journal article" date="2015" name="Nature">
        <title>Complex archaea that bridge the gap between prokaryotes and eukaryotes.</title>
        <authorList>
            <person name="Spang A."/>
            <person name="Saw J.H."/>
            <person name="Jorgensen S.L."/>
            <person name="Zaremba-Niedzwiedzka K."/>
            <person name="Martijn J."/>
            <person name="Lind A.E."/>
            <person name="van Eijk R."/>
            <person name="Schleper C."/>
            <person name="Guy L."/>
            <person name="Ettema T.J."/>
        </authorList>
    </citation>
    <scope>NUCLEOTIDE SEQUENCE</scope>
</reference>
<gene>
    <name evidence="1" type="ORF">LCGC14_0742950</name>
</gene>
<dbReference type="EMBL" id="LAZR01001761">
    <property type="protein sequence ID" value="KKN39490.1"/>
    <property type="molecule type" value="Genomic_DNA"/>
</dbReference>
<dbReference type="AlphaFoldDB" id="A0A0F9Q670"/>
<name>A0A0F9Q670_9ZZZZ</name>
<protein>
    <submittedName>
        <fullName evidence="1">Uncharacterized protein</fullName>
    </submittedName>
</protein>
<comment type="caution">
    <text evidence="1">The sequence shown here is derived from an EMBL/GenBank/DDBJ whole genome shotgun (WGS) entry which is preliminary data.</text>
</comment>
<evidence type="ECO:0000313" key="1">
    <source>
        <dbReference type="EMBL" id="KKN39490.1"/>
    </source>
</evidence>
<proteinExistence type="predicted"/>
<organism evidence="1">
    <name type="scientific">marine sediment metagenome</name>
    <dbReference type="NCBI Taxonomy" id="412755"/>
    <lineage>
        <taxon>unclassified sequences</taxon>
        <taxon>metagenomes</taxon>
        <taxon>ecological metagenomes</taxon>
    </lineage>
</organism>
<accession>A0A0F9Q670</accession>